<feature type="compositionally biased region" description="Polar residues" evidence="12">
    <location>
        <begin position="389"/>
        <end position="400"/>
    </location>
</feature>
<feature type="domain" description="CCR4-Not complex component Not N-terminal" evidence="13">
    <location>
        <begin position="79"/>
        <end position="236"/>
    </location>
</feature>
<dbReference type="Pfam" id="PF04065">
    <property type="entry name" value="Not3"/>
    <property type="match status" value="1"/>
</dbReference>
<reference evidence="15 16" key="1">
    <citation type="submission" date="2019-06" db="EMBL/GenBank/DDBJ databases">
        <title>A chromosomal-level reference genome of Carpinus fangiana (Coryloideae, Betulaceae).</title>
        <authorList>
            <person name="Yang X."/>
            <person name="Wang Z."/>
            <person name="Zhang L."/>
            <person name="Hao G."/>
            <person name="Liu J."/>
            <person name="Yang Y."/>
        </authorList>
    </citation>
    <scope>NUCLEOTIDE SEQUENCE [LARGE SCALE GENOMIC DNA]</scope>
    <source>
        <strain evidence="15">Cfa_2016G</strain>
        <tissue evidence="15">Leaf</tissue>
    </source>
</reference>
<evidence type="ECO:0000313" key="16">
    <source>
        <dbReference type="Proteomes" id="UP000327013"/>
    </source>
</evidence>
<evidence type="ECO:0000256" key="6">
    <source>
        <dbReference type="ARBA" id="ARBA00022553"/>
    </source>
</evidence>
<feature type="compositionally biased region" description="Basic and acidic residues" evidence="12">
    <location>
        <begin position="247"/>
        <end position="257"/>
    </location>
</feature>
<feature type="coiled-coil region" evidence="11">
    <location>
        <begin position="136"/>
        <end position="163"/>
    </location>
</feature>
<evidence type="ECO:0000259" key="13">
    <source>
        <dbReference type="Pfam" id="PF04065"/>
    </source>
</evidence>
<name>A0A5N6L2Y2_9ROSI</name>
<keyword evidence="5 10" id="KW-0678">Repressor</keyword>
<sequence length="653" mass="72284">MVDEVTPSKVSLPSNVHPPCYQGACISREGQTPLAFPEHHESIIPETSSLTNQLSDKPSRLESPEAVHVQSISVMANRKTGQEIEKCFKQKMEAFKAVEKEMKTKAFSKEGLTAAAKLDPKDKEKLEVRDFLDEMTAELGRQVESTEAEIEHLQGQVKKSKRDTGKAERVSELEETVERHKWHQGKLELLIRALDNDSIDAEQVKSIEDGIKDYVDNNQEVDFVEDEYMYEDFNLDEAEEQYGVPKDLDKTTSHEDTSPIETPLERVISTEPPVLKPGKSKTLPDIVPPPARRPSQQIKSPLPALADMGKVPTAPAPPPPNNMRPAPPPSVPSGGPLKYASAAAVAIANDKAGIGIAPLPPPPGIAAPAAALPQLASAKASAANSPAPQTASLHAGSISTERPPVSKSPVPSSASISAPSPAVSTTQPNQTKEEFQSAHTQNGTVSEDLYHRSPNSVIAQDHDRPALRANGMPGVVAKNEESIYHLPASLQELVDSLDATRNAALPASHPEHQRQLIVSMTNHPDTIDAEKPRHYKPQNASFYTPPHYPQVPLPIFDDPRLYNKIDTDSLFYSFYYRQNTFQQYLAAKALKGQSWRFHKQYQTWFQRHEEPKHITEDFEQGTYRFFDYESTCHQTMQQALTLQQQDEQKKGGL</sequence>
<feature type="domain" description="NOT2/NOT3/NOT5 C-terminal" evidence="14">
    <location>
        <begin position="519"/>
        <end position="644"/>
    </location>
</feature>
<evidence type="ECO:0000256" key="7">
    <source>
        <dbReference type="ARBA" id="ARBA00023015"/>
    </source>
</evidence>
<organism evidence="15 16">
    <name type="scientific">Carpinus fangiana</name>
    <dbReference type="NCBI Taxonomy" id="176857"/>
    <lineage>
        <taxon>Eukaryota</taxon>
        <taxon>Viridiplantae</taxon>
        <taxon>Streptophyta</taxon>
        <taxon>Embryophyta</taxon>
        <taxon>Tracheophyta</taxon>
        <taxon>Spermatophyta</taxon>
        <taxon>Magnoliopsida</taxon>
        <taxon>eudicotyledons</taxon>
        <taxon>Gunneridae</taxon>
        <taxon>Pentapetalae</taxon>
        <taxon>rosids</taxon>
        <taxon>fabids</taxon>
        <taxon>Fagales</taxon>
        <taxon>Betulaceae</taxon>
        <taxon>Carpinus</taxon>
    </lineage>
</organism>
<keyword evidence="8 10" id="KW-0804">Transcription</keyword>
<dbReference type="Pfam" id="PF04153">
    <property type="entry name" value="NOT2_3_5_C"/>
    <property type="match status" value="1"/>
</dbReference>
<feature type="compositionally biased region" description="Low complexity" evidence="12">
    <location>
        <begin position="403"/>
        <end position="424"/>
    </location>
</feature>
<dbReference type="InterPro" id="IPR040168">
    <property type="entry name" value="Not2/3/5"/>
</dbReference>
<dbReference type="Proteomes" id="UP000327013">
    <property type="component" value="Unassembled WGS sequence"/>
</dbReference>
<proteinExistence type="inferred from homology"/>
<keyword evidence="6" id="KW-0597">Phosphoprotein</keyword>
<evidence type="ECO:0000259" key="14">
    <source>
        <dbReference type="Pfam" id="PF04153"/>
    </source>
</evidence>
<evidence type="ECO:0000256" key="12">
    <source>
        <dbReference type="SAM" id="MobiDB-lite"/>
    </source>
</evidence>
<evidence type="ECO:0000256" key="2">
    <source>
        <dbReference type="ARBA" id="ARBA00004496"/>
    </source>
</evidence>
<dbReference type="InterPro" id="IPR007207">
    <property type="entry name" value="Not_N"/>
</dbReference>
<evidence type="ECO:0000256" key="3">
    <source>
        <dbReference type="ARBA" id="ARBA00007682"/>
    </source>
</evidence>
<feature type="compositionally biased region" description="Pro residues" evidence="12">
    <location>
        <begin position="314"/>
        <end position="331"/>
    </location>
</feature>
<comment type="caution">
    <text evidence="15">The sequence shown here is derived from an EMBL/GenBank/DDBJ whole genome shotgun (WGS) entry which is preliminary data.</text>
</comment>
<dbReference type="GO" id="GO:0006355">
    <property type="term" value="P:regulation of DNA-templated transcription"/>
    <property type="evidence" value="ECO:0007669"/>
    <property type="project" value="InterPro"/>
</dbReference>
<feature type="region of interest" description="Disordered" evidence="12">
    <location>
        <begin position="247"/>
        <end position="335"/>
    </location>
</feature>
<dbReference type="InterPro" id="IPR038635">
    <property type="entry name" value="CCR4-NOT_su2/3/5_C_sf"/>
</dbReference>
<evidence type="ECO:0000313" key="15">
    <source>
        <dbReference type="EMBL" id="KAB8576229.1"/>
    </source>
</evidence>
<dbReference type="AlphaFoldDB" id="A0A5N6L2Y2"/>
<keyword evidence="4 10" id="KW-0963">Cytoplasm</keyword>
<dbReference type="GO" id="GO:0030015">
    <property type="term" value="C:CCR4-NOT core complex"/>
    <property type="evidence" value="ECO:0007669"/>
    <property type="project" value="UniProtKB-UniRule"/>
</dbReference>
<evidence type="ECO:0008006" key="17">
    <source>
        <dbReference type="Google" id="ProtNLM"/>
    </source>
</evidence>
<dbReference type="GO" id="GO:0000932">
    <property type="term" value="C:P-body"/>
    <property type="evidence" value="ECO:0007669"/>
    <property type="project" value="UniProtKB-UniRule"/>
</dbReference>
<keyword evidence="9 10" id="KW-0539">Nucleus</keyword>
<dbReference type="Gene3D" id="2.30.30.1020">
    <property type="entry name" value="CCR4-NOT complex subunit 2/3/5, C-terminal domain"/>
    <property type="match status" value="1"/>
</dbReference>
<evidence type="ECO:0000256" key="4">
    <source>
        <dbReference type="ARBA" id="ARBA00022490"/>
    </source>
</evidence>
<feature type="region of interest" description="Disordered" evidence="12">
    <location>
        <begin position="381"/>
        <end position="450"/>
    </location>
</feature>
<dbReference type="GO" id="GO:0005634">
    <property type="term" value="C:nucleus"/>
    <property type="evidence" value="ECO:0007669"/>
    <property type="project" value="UniProtKB-SubCell"/>
</dbReference>
<accession>A0A5N6L2Y2</accession>
<keyword evidence="11" id="KW-0175">Coiled coil</keyword>
<dbReference type="PIRSF" id="PIRSF005290">
    <property type="entry name" value="NOT_su_3_5"/>
    <property type="match status" value="1"/>
</dbReference>
<dbReference type="OrthoDB" id="293823at2759"/>
<evidence type="ECO:0000256" key="9">
    <source>
        <dbReference type="ARBA" id="ARBA00023242"/>
    </source>
</evidence>
<evidence type="ECO:0000256" key="10">
    <source>
        <dbReference type="PIRNR" id="PIRNR005290"/>
    </source>
</evidence>
<dbReference type="PANTHER" id="PTHR23326">
    <property type="entry name" value="CCR4 NOT-RELATED"/>
    <property type="match status" value="1"/>
</dbReference>
<dbReference type="EMBL" id="VIBQ01000066">
    <property type="protein sequence ID" value="KAB8576229.1"/>
    <property type="molecule type" value="Genomic_DNA"/>
</dbReference>
<gene>
    <name evidence="15" type="ORF">FH972_025757</name>
</gene>
<evidence type="ECO:0000256" key="8">
    <source>
        <dbReference type="ARBA" id="ARBA00023163"/>
    </source>
</evidence>
<protein>
    <recommendedName>
        <fullName evidence="17">NOT2/NOT3/NOT5 C-terminal domain-containing protein</fullName>
    </recommendedName>
</protein>
<dbReference type="InterPro" id="IPR007282">
    <property type="entry name" value="NOT2/3/5_C"/>
</dbReference>
<comment type="similarity">
    <text evidence="3 10">Belongs to the CNOT2/3/5 family.</text>
</comment>
<evidence type="ECO:0000256" key="5">
    <source>
        <dbReference type="ARBA" id="ARBA00022491"/>
    </source>
</evidence>
<evidence type="ECO:0000256" key="1">
    <source>
        <dbReference type="ARBA" id="ARBA00004123"/>
    </source>
</evidence>
<evidence type="ECO:0000256" key="11">
    <source>
        <dbReference type="SAM" id="Coils"/>
    </source>
</evidence>
<dbReference type="InterPro" id="IPR012270">
    <property type="entry name" value="CCR4-NOT_su3/5"/>
</dbReference>
<comment type="subcellular location">
    <subcellularLocation>
        <location evidence="2 10">Cytoplasm</location>
    </subcellularLocation>
    <subcellularLocation>
        <location evidence="1 10">Nucleus</location>
    </subcellularLocation>
</comment>
<keyword evidence="7 10" id="KW-0805">Transcription regulation</keyword>
<keyword evidence="16" id="KW-1185">Reference proteome</keyword>